<name>A0AAD8J7R0_9APIA</name>
<comment type="caution">
    <text evidence="2">The sequence shown here is derived from an EMBL/GenBank/DDBJ whole genome shotgun (WGS) entry which is preliminary data.</text>
</comment>
<proteinExistence type="predicted"/>
<evidence type="ECO:0000256" key="1">
    <source>
        <dbReference type="SAM" id="MobiDB-lite"/>
    </source>
</evidence>
<protein>
    <recommendedName>
        <fullName evidence="4">DUF4283 domain-containing protein</fullName>
    </recommendedName>
</protein>
<keyword evidence="3" id="KW-1185">Reference proteome</keyword>
<dbReference type="InterPro" id="IPR040256">
    <property type="entry name" value="At4g02000-like"/>
</dbReference>
<evidence type="ECO:0000313" key="3">
    <source>
        <dbReference type="Proteomes" id="UP001237642"/>
    </source>
</evidence>
<dbReference type="PANTHER" id="PTHR31286:SF165">
    <property type="entry name" value="DUF4283 DOMAIN-CONTAINING PROTEIN"/>
    <property type="match status" value="1"/>
</dbReference>
<dbReference type="AlphaFoldDB" id="A0AAD8J7R0"/>
<evidence type="ECO:0000313" key="2">
    <source>
        <dbReference type="EMBL" id="KAK1399054.1"/>
    </source>
</evidence>
<sequence length="264" mass="29002">MNNILARGTWYIGKAPLLVYPWGADSRSNTIKTIALWVRFEKVPDCYWTQEGLSNIASVIGRPLGADALTSKLEVLPFARMCVEYEIGKDLPNKIEVMDLIPGTEELKLVEVKVTYPVKPLVCSGCNALGNLVGACPVTKRHWVPKIIQPVANQDSAATGVVDRPVEQSTPLKSYTQPPAGNEHLVTPIDCDENDNTWQTVHPRKSCSPASVAYSDASPTPLNTFKNLAQVDEVDAKRASSSHLSKSQLKKRKKALLKPSHQSF</sequence>
<evidence type="ECO:0008006" key="4">
    <source>
        <dbReference type="Google" id="ProtNLM"/>
    </source>
</evidence>
<organism evidence="2 3">
    <name type="scientific">Heracleum sosnowskyi</name>
    <dbReference type="NCBI Taxonomy" id="360622"/>
    <lineage>
        <taxon>Eukaryota</taxon>
        <taxon>Viridiplantae</taxon>
        <taxon>Streptophyta</taxon>
        <taxon>Embryophyta</taxon>
        <taxon>Tracheophyta</taxon>
        <taxon>Spermatophyta</taxon>
        <taxon>Magnoliopsida</taxon>
        <taxon>eudicotyledons</taxon>
        <taxon>Gunneridae</taxon>
        <taxon>Pentapetalae</taxon>
        <taxon>asterids</taxon>
        <taxon>campanulids</taxon>
        <taxon>Apiales</taxon>
        <taxon>Apiaceae</taxon>
        <taxon>Apioideae</taxon>
        <taxon>apioid superclade</taxon>
        <taxon>Tordylieae</taxon>
        <taxon>Tordyliinae</taxon>
        <taxon>Heracleum</taxon>
    </lineage>
</organism>
<reference evidence="2" key="2">
    <citation type="submission" date="2023-05" db="EMBL/GenBank/DDBJ databases">
        <authorList>
            <person name="Schelkunov M.I."/>
        </authorList>
    </citation>
    <scope>NUCLEOTIDE SEQUENCE</scope>
    <source>
        <strain evidence="2">Hsosn_3</strain>
        <tissue evidence="2">Leaf</tissue>
    </source>
</reference>
<accession>A0AAD8J7R0</accession>
<gene>
    <name evidence="2" type="ORF">POM88_008917</name>
</gene>
<dbReference type="EMBL" id="JAUIZM010000002">
    <property type="protein sequence ID" value="KAK1399054.1"/>
    <property type="molecule type" value="Genomic_DNA"/>
</dbReference>
<dbReference type="PANTHER" id="PTHR31286">
    <property type="entry name" value="GLYCINE-RICH CELL WALL STRUCTURAL PROTEIN 1.8-LIKE"/>
    <property type="match status" value="1"/>
</dbReference>
<feature type="region of interest" description="Disordered" evidence="1">
    <location>
        <begin position="238"/>
        <end position="264"/>
    </location>
</feature>
<dbReference type="Proteomes" id="UP001237642">
    <property type="component" value="Unassembled WGS sequence"/>
</dbReference>
<reference evidence="2" key="1">
    <citation type="submission" date="2023-02" db="EMBL/GenBank/DDBJ databases">
        <title>Genome of toxic invasive species Heracleum sosnowskyi carries increased number of genes despite the absence of recent whole-genome duplications.</title>
        <authorList>
            <person name="Schelkunov M."/>
            <person name="Shtratnikova V."/>
            <person name="Makarenko M."/>
            <person name="Klepikova A."/>
            <person name="Omelchenko D."/>
            <person name="Novikova G."/>
            <person name="Obukhova E."/>
            <person name="Bogdanov V."/>
            <person name="Penin A."/>
            <person name="Logacheva M."/>
        </authorList>
    </citation>
    <scope>NUCLEOTIDE SEQUENCE</scope>
    <source>
        <strain evidence="2">Hsosn_3</strain>
        <tissue evidence="2">Leaf</tissue>
    </source>
</reference>